<dbReference type="GO" id="GO:0005789">
    <property type="term" value="C:endoplasmic reticulum membrane"/>
    <property type="evidence" value="ECO:0007669"/>
    <property type="project" value="UniProtKB-SubCell"/>
</dbReference>
<keyword evidence="10" id="KW-0832">Ubl conjugation</keyword>
<accession>T1H2G9</accession>
<feature type="transmembrane region" description="Helical" evidence="15">
    <location>
        <begin position="132"/>
        <end position="151"/>
    </location>
</feature>
<feature type="signal peptide" evidence="16">
    <location>
        <begin position="1"/>
        <end position="19"/>
    </location>
</feature>
<dbReference type="AlphaFoldDB" id="T1H2G9"/>
<evidence type="ECO:0000256" key="9">
    <source>
        <dbReference type="ARBA" id="ARBA00022824"/>
    </source>
</evidence>
<keyword evidence="18" id="KW-1185">Reference proteome</keyword>
<keyword evidence="7 15" id="KW-0812">Transmembrane</keyword>
<evidence type="ECO:0000256" key="7">
    <source>
        <dbReference type="ARBA" id="ARBA00022692"/>
    </source>
</evidence>
<keyword evidence="9" id="KW-0256">Endoplasmic reticulum</keyword>
<evidence type="ECO:0000256" key="3">
    <source>
        <dbReference type="ARBA" id="ARBA00009294"/>
    </source>
</evidence>
<feature type="chain" id="PRO_5004577327" description="Translocon-associated protein subunit delta" evidence="16">
    <location>
        <begin position="20"/>
        <end position="159"/>
    </location>
</feature>
<organism evidence="17 18">
    <name type="scientific">Megaselia scalaris</name>
    <name type="common">Humpbacked fly</name>
    <name type="synonym">Phora scalaris</name>
    <dbReference type="NCBI Taxonomy" id="36166"/>
    <lineage>
        <taxon>Eukaryota</taxon>
        <taxon>Metazoa</taxon>
        <taxon>Ecdysozoa</taxon>
        <taxon>Arthropoda</taxon>
        <taxon>Hexapoda</taxon>
        <taxon>Insecta</taxon>
        <taxon>Pterygota</taxon>
        <taxon>Neoptera</taxon>
        <taxon>Endopterygota</taxon>
        <taxon>Diptera</taxon>
        <taxon>Brachycera</taxon>
        <taxon>Muscomorpha</taxon>
        <taxon>Platypezoidea</taxon>
        <taxon>Phoridae</taxon>
        <taxon>Megaseliini</taxon>
        <taxon>Megaselia</taxon>
    </lineage>
</organism>
<dbReference type="InterPro" id="IPR008855">
    <property type="entry name" value="TRAP-delta"/>
</dbReference>
<dbReference type="STRING" id="36166.T1H2G9"/>
<dbReference type="PANTHER" id="PTHR12731:SF1">
    <property type="entry name" value="TRANSLOCON-ASSOCIATED PROTEIN SUBUNIT DELTA"/>
    <property type="match status" value="1"/>
</dbReference>
<evidence type="ECO:0000256" key="1">
    <source>
        <dbReference type="ARBA" id="ARBA00002838"/>
    </source>
</evidence>
<reference evidence="17" key="2">
    <citation type="submission" date="2015-06" db="UniProtKB">
        <authorList>
            <consortium name="EnsemblMetazoa"/>
        </authorList>
    </citation>
    <scope>IDENTIFICATION</scope>
</reference>
<evidence type="ECO:0000256" key="16">
    <source>
        <dbReference type="SAM" id="SignalP"/>
    </source>
</evidence>
<evidence type="ECO:0000256" key="8">
    <source>
        <dbReference type="ARBA" id="ARBA00022729"/>
    </source>
</evidence>
<evidence type="ECO:0000313" key="17">
    <source>
        <dbReference type="EnsemblMetazoa" id="MESCA010414-PA"/>
    </source>
</evidence>
<evidence type="ECO:0000256" key="10">
    <source>
        <dbReference type="ARBA" id="ARBA00022843"/>
    </source>
</evidence>
<evidence type="ECO:0000313" key="18">
    <source>
        <dbReference type="Proteomes" id="UP000015102"/>
    </source>
</evidence>
<sequence>MFKFVVFAVLSVFAASAYGACTSPKASATSFTSSDATIVSQVATVVDLSFKCSNGETPQLYGEINGRVILASKISWNDEVKKAISGSVTIRLFDEEGYSNIRKAQREGVSLSSVKSISEVTVSVPSAYTGPLVNSELLVAFLAIFIGYFAFTTKSKLQA</sequence>
<proteinExistence type="inferred from homology"/>
<dbReference type="EMBL" id="CAQQ02377193">
    <property type="status" value="NOT_ANNOTATED_CDS"/>
    <property type="molecule type" value="Genomic_DNA"/>
</dbReference>
<dbReference type="EnsemblMetazoa" id="MESCA010414-RA">
    <property type="protein sequence ID" value="MESCA010414-PA"/>
    <property type="gene ID" value="MESCA010414"/>
</dbReference>
<keyword evidence="12 15" id="KW-0472">Membrane</keyword>
<evidence type="ECO:0000256" key="5">
    <source>
        <dbReference type="ARBA" id="ARBA00014387"/>
    </source>
</evidence>
<comment type="function">
    <text evidence="1">TRAP proteins are part of a complex whose function is to bind calcium to the ER membrane and thereby regulate the retention of ER resident proteins.</text>
</comment>
<evidence type="ECO:0000256" key="15">
    <source>
        <dbReference type="SAM" id="Phobius"/>
    </source>
</evidence>
<evidence type="ECO:0000256" key="4">
    <source>
        <dbReference type="ARBA" id="ARBA00011819"/>
    </source>
</evidence>
<dbReference type="Pfam" id="PF05404">
    <property type="entry name" value="TRAP-delta"/>
    <property type="match status" value="1"/>
</dbReference>
<evidence type="ECO:0000256" key="6">
    <source>
        <dbReference type="ARBA" id="ARBA00022499"/>
    </source>
</evidence>
<protein>
    <recommendedName>
        <fullName evidence="5">Translocon-associated protein subunit delta</fullName>
    </recommendedName>
    <alternativeName>
        <fullName evidence="14">Signal sequence receptor subunit delta</fullName>
    </alternativeName>
</protein>
<evidence type="ECO:0000256" key="14">
    <source>
        <dbReference type="ARBA" id="ARBA00031791"/>
    </source>
</evidence>
<keyword evidence="11 15" id="KW-1133">Transmembrane helix</keyword>
<dbReference type="OMA" id="QCSNNPK"/>
<comment type="similarity">
    <text evidence="3">Belongs to the TRAP-delta family.</text>
</comment>
<evidence type="ECO:0000256" key="2">
    <source>
        <dbReference type="ARBA" id="ARBA00004115"/>
    </source>
</evidence>
<name>T1H2G9_MEGSC</name>
<reference evidence="18" key="1">
    <citation type="submission" date="2013-02" db="EMBL/GenBank/DDBJ databases">
        <authorList>
            <person name="Hughes D."/>
        </authorList>
    </citation>
    <scope>NUCLEOTIDE SEQUENCE</scope>
    <source>
        <strain>Durham</strain>
        <strain evidence="18">NC isolate 2 -- Noor lab</strain>
    </source>
</reference>
<evidence type="ECO:0000256" key="11">
    <source>
        <dbReference type="ARBA" id="ARBA00022989"/>
    </source>
</evidence>
<dbReference type="Proteomes" id="UP000015102">
    <property type="component" value="Unassembled WGS sequence"/>
</dbReference>
<comment type="subunit">
    <text evidence="4">Heterotetramer of TRAP-alpha, TRAP-beta, TRAP-delta and TRAP-gamma.</text>
</comment>
<dbReference type="PANTHER" id="PTHR12731">
    <property type="entry name" value="TRANSLOCON-ASSOCIATED PROTEIN, DELTA SUBUNIT"/>
    <property type="match status" value="1"/>
</dbReference>
<evidence type="ECO:0000256" key="12">
    <source>
        <dbReference type="ARBA" id="ARBA00023136"/>
    </source>
</evidence>
<comment type="subcellular location">
    <subcellularLocation>
        <location evidence="2">Endoplasmic reticulum membrane</location>
        <topology evidence="2">Single-pass type I membrane protein</topology>
    </subcellularLocation>
</comment>
<evidence type="ECO:0000256" key="13">
    <source>
        <dbReference type="ARBA" id="ARBA00023157"/>
    </source>
</evidence>
<keyword evidence="8 16" id="KW-0732">Signal</keyword>
<dbReference type="HOGENOM" id="CLU_100264_0_1_1"/>
<keyword evidence="6" id="KW-1017">Isopeptide bond</keyword>
<keyword evidence="13" id="KW-1015">Disulfide bond</keyword>